<keyword evidence="2" id="KW-0067">ATP-binding</keyword>
<feature type="compositionally biased region" description="Basic and acidic residues" evidence="3">
    <location>
        <begin position="11"/>
        <end position="22"/>
    </location>
</feature>
<dbReference type="PROSITE" id="PS00455">
    <property type="entry name" value="AMP_BINDING"/>
    <property type="match status" value="1"/>
</dbReference>
<dbReference type="GO" id="GO:0005524">
    <property type="term" value="F:ATP binding"/>
    <property type="evidence" value="ECO:0007669"/>
    <property type="project" value="UniProtKB-KW"/>
</dbReference>
<dbReference type="Pfam" id="PF00501">
    <property type="entry name" value="AMP-binding"/>
    <property type="match status" value="1"/>
</dbReference>
<feature type="region of interest" description="Disordered" evidence="3">
    <location>
        <begin position="1"/>
        <end position="23"/>
    </location>
</feature>
<dbReference type="InterPro" id="IPR000873">
    <property type="entry name" value="AMP-dep_synth/lig_dom"/>
</dbReference>
<dbReference type="Gene3D" id="3.40.50.12780">
    <property type="entry name" value="N-terminal domain of ligase-like"/>
    <property type="match status" value="1"/>
</dbReference>
<keyword evidence="5" id="KW-0436">Ligase</keyword>
<dbReference type="Proteomes" id="UP000282322">
    <property type="component" value="Unassembled WGS sequence"/>
</dbReference>
<gene>
    <name evidence="5" type="ORF">EIK79_16335</name>
</gene>
<evidence type="ECO:0000259" key="4">
    <source>
        <dbReference type="Pfam" id="PF00501"/>
    </source>
</evidence>
<protein>
    <submittedName>
        <fullName evidence="5">Long-chain fatty acid--CoA ligase</fullName>
    </submittedName>
</protein>
<evidence type="ECO:0000313" key="5">
    <source>
        <dbReference type="EMBL" id="RRJ28161.1"/>
    </source>
</evidence>
<dbReference type="PANTHER" id="PTHR43272:SF33">
    <property type="entry name" value="AMP-BINDING DOMAIN-CONTAINING PROTEIN-RELATED"/>
    <property type="match status" value="1"/>
</dbReference>
<dbReference type="InterPro" id="IPR042099">
    <property type="entry name" value="ANL_N_sf"/>
</dbReference>
<dbReference type="EMBL" id="RRCH01000040">
    <property type="protein sequence ID" value="RRJ28161.1"/>
    <property type="molecule type" value="Genomic_DNA"/>
</dbReference>
<dbReference type="AlphaFoldDB" id="A0A3P3R3T6"/>
<proteinExistence type="predicted"/>
<keyword evidence="6" id="KW-1185">Reference proteome</keyword>
<name>A0A3P3R3T6_9EURY</name>
<reference evidence="5 6" key="1">
    <citation type="submission" date="2018-11" db="EMBL/GenBank/DDBJ databases">
        <title>Taxonoimc description of Halomarina strain SPP-AMP-1.</title>
        <authorList>
            <person name="Pal Y."/>
            <person name="Srinivasana K."/>
            <person name="Verma A."/>
            <person name="Kumar P."/>
        </authorList>
    </citation>
    <scope>NUCLEOTIDE SEQUENCE [LARGE SCALE GENOMIC DNA]</scope>
    <source>
        <strain evidence="5 6">SPP-AMP-1</strain>
    </source>
</reference>
<dbReference type="InterPro" id="IPR020845">
    <property type="entry name" value="AMP-binding_CS"/>
</dbReference>
<accession>A0A3P3R3T6</accession>
<dbReference type="OrthoDB" id="70225at2157"/>
<dbReference type="Pfam" id="PF23562">
    <property type="entry name" value="AMP-binding_C_3"/>
    <property type="match status" value="1"/>
</dbReference>
<dbReference type="RefSeq" id="WP_124956619.1">
    <property type="nucleotide sequence ID" value="NZ_RRCH01000040.1"/>
</dbReference>
<dbReference type="CDD" id="cd05907">
    <property type="entry name" value="VL_LC_FACS_like"/>
    <property type="match status" value="1"/>
</dbReference>
<feature type="domain" description="AMP-dependent synthetase/ligase" evidence="4">
    <location>
        <begin position="70"/>
        <end position="485"/>
    </location>
</feature>
<keyword evidence="1" id="KW-0547">Nucleotide-binding</keyword>
<dbReference type="PANTHER" id="PTHR43272">
    <property type="entry name" value="LONG-CHAIN-FATTY-ACID--COA LIGASE"/>
    <property type="match status" value="1"/>
</dbReference>
<evidence type="ECO:0000256" key="1">
    <source>
        <dbReference type="ARBA" id="ARBA00022741"/>
    </source>
</evidence>
<comment type="caution">
    <text evidence="5">The sequence shown here is derived from an EMBL/GenBank/DDBJ whole genome shotgun (WGS) entry which is preliminary data.</text>
</comment>
<dbReference type="GO" id="GO:0004467">
    <property type="term" value="F:long-chain fatty acid-CoA ligase activity"/>
    <property type="evidence" value="ECO:0007669"/>
    <property type="project" value="TreeGrafter"/>
</dbReference>
<sequence length="667" mass="74584">MADSEESDVSNWREAERRHGTDDEAIGVSTLGRLFEGSTSRNRDRIAQMYKGGVYDRSLVSAGVIDASAAGRYAQLTYNEMQHIVHNLAAGFRDQGIEPGARVGLFASTRMEWAQVDFALHVAGGVVTTVYTESSSDQVQYLLGDCSASAVVVENQELLERVLAVEDQLDLSLIVVMDEFTGYENREDILTLGELHRHGEGISWPLKLESWLNERDVDDLASIIYTSGTTGKPKGVKLTHRQLRSNINQIRKRLGPRPDKDPDLPVFDEEVTTLAFLPLAHVFERTANHFLIFASGATVAYAESSDTVADDLQTVQPTNIASVPRIYERIYDSMLEQVSGSSLKERIFDWSVGVAREHARTDSPGITHRIKHALADRLVYSDVKEKLGGNINIFISGGGSLSKDLSELFLGMGVRIVEGYGLTEAAPVVSVNPLENVQPGTLGPPVPGVEVAIDQTVLSEEQKRRTTSDIGELLVRGPNVTEGYWKNQSATEDAFTDGWLRTGDIVEQTEDDYLVFHDRIKQVLVLSTGKNISPRPIEDEFATSDRIEQIMVIGDNEKFVAALIVPNFETIERWAAHHQINLPDDKAAICQNDRVKRWILEEVDMVNEHLEYEERIKMFELIPEEWTPENDLLTPSLKKKRRNILQRYAGQVDRIYADQKRPALPES</sequence>
<evidence type="ECO:0000256" key="3">
    <source>
        <dbReference type="SAM" id="MobiDB-lite"/>
    </source>
</evidence>
<evidence type="ECO:0000313" key="6">
    <source>
        <dbReference type="Proteomes" id="UP000282322"/>
    </source>
</evidence>
<dbReference type="SUPFAM" id="SSF56801">
    <property type="entry name" value="Acetyl-CoA synthetase-like"/>
    <property type="match status" value="1"/>
</dbReference>
<evidence type="ECO:0000256" key="2">
    <source>
        <dbReference type="ARBA" id="ARBA00022840"/>
    </source>
</evidence>
<dbReference type="GO" id="GO:0016020">
    <property type="term" value="C:membrane"/>
    <property type="evidence" value="ECO:0007669"/>
    <property type="project" value="TreeGrafter"/>
</dbReference>
<organism evidence="5 6">
    <name type="scientific">Halocatena pleomorpha</name>
    <dbReference type="NCBI Taxonomy" id="1785090"/>
    <lineage>
        <taxon>Archaea</taxon>
        <taxon>Methanobacteriati</taxon>
        <taxon>Methanobacteriota</taxon>
        <taxon>Stenosarchaea group</taxon>
        <taxon>Halobacteria</taxon>
        <taxon>Halobacteriales</taxon>
        <taxon>Natronomonadaceae</taxon>
        <taxon>Halocatena</taxon>
    </lineage>
</organism>